<feature type="domain" description="C2H2-type" evidence="12">
    <location>
        <begin position="175"/>
        <end position="202"/>
    </location>
</feature>
<keyword evidence="2" id="KW-0479">Metal-binding</keyword>
<evidence type="ECO:0000256" key="6">
    <source>
        <dbReference type="ARBA" id="ARBA00023015"/>
    </source>
</evidence>
<proteinExistence type="predicted"/>
<organism evidence="13 14">
    <name type="scientific">Rhipicephalus microplus</name>
    <name type="common">Cattle tick</name>
    <name type="synonym">Boophilus microplus</name>
    <dbReference type="NCBI Taxonomy" id="6941"/>
    <lineage>
        <taxon>Eukaryota</taxon>
        <taxon>Metazoa</taxon>
        <taxon>Ecdysozoa</taxon>
        <taxon>Arthropoda</taxon>
        <taxon>Chelicerata</taxon>
        <taxon>Arachnida</taxon>
        <taxon>Acari</taxon>
        <taxon>Parasitiformes</taxon>
        <taxon>Ixodida</taxon>
        <taxon>Ixodoidea</taxon>
        <taxon>Ixodidae</taxon>
        <taxon>Rhipicephalinae</taxon>
        <taxon>Rhipicephalus</taxon>
        <taxon>Boophilus</taxon>
    </lineage>
</organism>
<dbReference type="PANTHER" id="PTHR24406">
    <property type="entry name" value="TRANSCRIPTIONAL REPRESSOR CTCFL-RELATED"/>
    <property type="match status" value="1"/>
</dbReference>
<feature type="domain" description="C2H2-type" evidence="12">
    <location>
        <begin position="378"/>
        <end position="405"/>
    </location>
</feature>
<evidence type="ECO:0000256" key="4">
    <source>
        <dbReference type="ARBA" id="ARBA00022771"/>
    </source>
</evidence>
<evidence type="ECO:0000256" key="9">
    <source>
        <dbReference type="ARBA" id="ARBA00023242"/>
    </source>
</evidence>
<feature type="domain" description="C2H2-type" evidence="12">
    <location>
        <begin position="524"/>
        <end position="551"/>
    </location>
</feature>
<accession>A0A9J6E1U8</accession>
<evidence type="ECO:0000256" key="10">
    <source>
        <dbReference type="PROSITE-ProRule" id="PRU00042"/>
    </source>
</evidence>
<feature type="domain" description="C2H2-type" evidence="12">
    <location>
        <begin position="580"/>
        <end position="605"/>
    </location>
</feature>
<feature type="domain" description="C2H2-type" evidence="12">
    <location>
        <begin position="496"/>
        <end position="523"/>
    </location>
</feature>
<dbReference type="AlphaFoldDB" id="A0A9J6E1U8"/>
<evidence type="ECO:0000259" key="12">
    <source>
        <dbReference type="PROSITE" id="PS50157"/>
    </source>
</evidence>
<dbReference type="PROSITE" id="PS50157">
    <property type="entry name" value="ZINC_FINGER_C2H2_2"/>
    <property type="match status" value="12"/>
</dbReference>
<gene>
    <name evidence="13" type="ORF">HPB51_014193</name>
</gene>
<evidence type="ECO:0000256" key="1">
    <source>
        <dbReference type="ARBA" id="ARBA00004123"/>
    </source>
</evidence>
<evidence type="ECO:0000313" key="13">
    <source>
        <dbReference type="EMBL" id="KAH8028238.1"/>
    </source>
</evidence>
<evidence type="ECO:0000313" key="14">
    <source>
        <dbReference type="Proteomes" id="UP000821866"/>
    </source>
</evidence>
<feature type="domain" description="C2H2-type" evidence="12">
    <location>
        <begin position="231"/>
        <end position="258"/>
    </location>
</feature>
<dbReference type="InterPro" id="IPR036236">
    <property type="entry name" value="Znf_C2H2_sf"/>
</dbReference>
<feature type="region of interest" description="Disordered" evidence="11">
    <location>
        <begin position="105"/>
        <end position="159"/>
    </location>
</feature>
<reference evidence="13" key="2">
    <citation type="submission" date="2021-09" db="EMBL/GenBank/DDBJ databases">
        <authorList>
            <person name="Jia N."/>
            <person name="Wang J."/>
            <person name="Shi W."/>
            <person name="Du L."/>
            <person name="Sun Y."/>
            <person name="Zhan W."/>
            <person name="Jiang J."/>
            <person name="Wang Q."/>
            <person name="Zhang B."/>
            <person name="Ji P."/>
            <person name="Sakyi L.B."/>
            <person name="Cui X."/>
            <person name="Yuan T."/>
            <person name="Jiang B."/>
            <person name="Yang W."/>
            <person name="Lam T.T.-Y."/>
            <person name="Chang Q."/>
            <person name="Ding S."/>
            <person name="Wang X."/>
            <person name="Zhu J."/>
            <person name="Ruan X."/>
            <person name="Zhao L."/>
            <person name="Wei J."/>
            <person name="Que T."/>
            <person name="Du C."/>
            <person name="Cheng J."/>
            <person name="Dai P."/>
            <person name="Han X."/>
            <person name="Huang E."/>
            <person name="Gao Y."/>
            <person name="Liu J."/>
            <person name="Shao H."/>
            <person name="Ye R."/>
            <person name="Li L."/>
            <person name="Wei W."/>
            <person name="Wang X."/>
            <person name="Wang C."/>
            <person name="Huo Q."/>
            <person name="Li W."/>
            <person name="Guo W."/>
            <person name="Chen H."/>
            <person name="Chen S."/>
            <person name="Zhou L."/>
            <person name="Zhou L."/>
            <person name="Ni X."/>
            <person name="Tian J."/>
            <person name="Zhou Y."/>
            <person name="Sheng Y."/>
            <person name="Liu T."/>
            <person name="Pan Y."/>
            <person name="Xia L."/>
            <person name="Li J."/>
            <person name="Zhao F."/>
            <person name="Cao W."/>
        </authorList>
    </citation>
    <scope>NUCLEOTIDE SEQUENCE</scope>
    <source>
        <strain evidence="13">Rmic-2018</strain>
        <tissue evidence="13">Larvae</tissue>
    </source>
</reference>
<sequence>MVIRDTVEKGSRNFGHRVFFNAHWHRTVHEPFRLHRNATTAAGIEPTTFGSAAELPSHCSAVVDCNDFEIDSVRIPKGTATLAPDAVPTILPNLPAYLTLKTPAPRTQTKRRHQCVPAANDNRKRRRISTPAQLLVDTNGATSADGDEADEASSSPSSDAVVVTLAEKSHQVRRHRCCSCGYETDQISHLTRHLRVHTGERPFKCHLCPQGCTQKVALDAHLRSPAGERPYKCCICHQGFKKSYTLRVHLRTHTGSACQAERAATFQSNQRPEEETRPGFFCCKQTRRGSHVIRSRSCFEHRGLPPILQLRIHGKPHQGRRLQCDSCDYETDRPSRMIQHRRTHTGERPFKCHLCPQDFSVKATLVRHLHIHTGKRPFKCHFCPQSFSLMSTLKNHLCTHTGKKPHKCHLCPQSFSHSSTLMYHVSAHFYVRWRGSVSGVSPRDLQLGGFFIPPSTTDAGRSVSGCRHYCKVCDYETTKPSNLIRHMRVHTGKWPFQCHLCPRGYSEKTHLKDHLHTHTGERPYKCHLCPQSFSQKRVLNDHLCTHTGEQRYKCHLCLQSFRNRMTLKNHLSSHTGELPYQCPSCFKRFKFQSNLRRNMGQHKRQ</sequence>
<dbReference type="VEuPathDB" id="VectorBase:LOC119167111"/>
<name>A0A9J6E1U8_RHIMP</name>
<dbReference type="PROSITE" id="PS00028">
    <property type="entry name" value="ZINC_FINGER_C2H2_1"/>
    <property type="match status" value="7"/>
</dbReference>
<dbReference type="Pfam" id="PF00096">
    <property type="entry name" value="zf-C2H2"/>
    <property type="match status" value="3"/>
</dbReference>
<dbReference type="InterPro" id="IPR013087">
    <property type="entry name" value="Znf_C2H2_type"/>
</dbReference>
<comment type="caution">
    <text evidence="13">The sequence shown here is derived from an EMBL/GenBank/DDBJ whole genome shotgun (WGS) entry which is preliminary data.</text>
</comment>
<feature type="domain" description="C2H2-type" evidence="12">
    <location>
        <begin position="468"/>
        <end position="495"/>
    </location>
</feature>
<dbReference type="FunFam" id="3.30.160.60:FF:002343">
    <property type="entry name" value="Zinc finger protein 33A"/>
    <property type="match status" value="2"/>
</dbReference>
<feature type="domain" description="C2H2-type" evidence="12">
    <location>
        <begin position="322"/>
        <end position="349"/>
    </location>
</feature>
<evidence type="ECO:0000256" key="7">
    <source>
        <dbReference type="ARBA" id="ARBA00023125"/>
    </source>
</evidence>
<dbReference type="GO" id="GO:0005634">
    <property type="term" value="C:nucleus"/>
    <property type="evidence" value="ECO:0007669"/>
    <property type="project" value="UniProtKB-SubCell"/>
</dbReference>
<dbReference type="FunFam" id="3.30.160.60:FF:000100">
    <property type="entry name" value="Zinc finger 45-like"/>
    <property type="match status" value="2"/>
</dbReference>
<keyword evidence="4 10" id="KW-0863">Zinc-finger</keyword>
<dbReference type="Pfam" id="PF13909">
    <property type="entry name" value="zf-H2C2_5"/>
    <property type="match status" value="1"/>
</dbReference>
<dbReference type="GO" id="GO:0003677">
    <property type="term" value="F:DNA binding"/>
    <property type="evidence" value="ECO:0007669"/>
    <property type="project" value="UniProtKB-KW"/>
</dbReference>
<dbReference type="Gene3D" id="3.30.160.60">
    <property type="entry name" value="Classic Zinc Finger"/>
    <property type="match status" value="12"/>
</dbReference>
<comment type="subcellular location">
    <subcellularLocation>
        <location evidence="1">Nucleus</location>
    </subcellularLocation>
</comment>
<evidence type="ECO:0000256" key="5">
    <source>
        <dbReference type="ARBA" id="ARBA00022833"/>
    </source>
</evidence>
<keyword evidence="14" id="KW-1185">Reference proteome</keyword>
<reference evidence="13" key="1">
    <citation type="journal article" date="2020" name="Cell">
        <title>Large-Scale Comparative Analyses of Tick Genomes Elucidate Their Genetic Diversity and Vector Capacities.</title>
        <authorList>
            <consortium name="Tick Genome and Microbiome Consortium (TIGMIC)"/>
            <person name="Jia N."/>
            <person name="Wang J."/>
            <person name="Shi W."/>
            <person name="Du L."/>
            <person name="Sun Y."/>
            <person name="Zhan W."/>
            <person name="Jiang J.F."/>
            <person name="Wang Q."/>
            <person name="Zhang B."/>
            <person name="Ji P."/>
            <person name="Bell-Sakyi L."/>
            <person name="Cui X.M."/>
            <person name="Yuan T.T."/>
            <person name="Jiang B.G."/>
            <person name="Yang W.F."/>
            <person name="Lam T.T."/>
            <person name="Chang Q.C."/>
            <person name="Ding S.J."/>
            <person name="Wang X.J."/>
            <person name="Zhu J.G."/>
            <person name="Ruan X.D."/>
            <person name="Zhao L."/>
            <person name="Wei J.T."/>
            <person name="Ye R.Z."/>
            <person name="Que T.C."/>
            <person name="Du C.H."/>
            <person name="Zhou Y.H."/>
            <person name="Cheng J.X."/>
            <person name="Dai P.F."/>
            <person name="Guo W.B."/>
            <person name="Han X.H."/>
            <person name="Huang E.J."/>
            <person name="Li L.F."/>
            <person name="Wei W."/>
            <person name="Gao Y.C."/>
            <person name="Liu J.Z."/>
            <person name="Shao H.Z."/>
            <person name="Wang X."/>
            <person name="Wang C.C."/>
            <person name="Yang T.C."/>
            <person name="Huo Q.B."/>
            <person name="Li W."/>
            <person name="Chen H.Y."/>
            <person name="Chen S.E."/>
            <person name="Zhou L.G."/>
            <person name="Ni X.B."/>
            <person name="Tian J.H."/>
            <person name="Sheng Y."/>
            <person name="Liu T."/>
            <person name="Pan Y.S."/>
            <person name="Xia L.Y."/>
            <person name="Li J."/>
            <person name="Zhao F."/>
            <person name="Cao W.C."/>
        </authorList>
    </citation>
    <scope>NUCLEOTIDE SEQUENCE</scope>
    <source>
        <strain evidence="13">Rmic-2018</strain>
    </source>
</reference>
<evidence type="ECO:0000256" key="8">
    <source>
        <dbReference type="ARBA" id="ARBA00023163"/>
    </source>
</evidence>
<dbReference type="EMBL" id="JABSTU010000006">
    <property type="protein sequence ID" value="KAH8028238.1"/>
    <property type="molecule type" value="Genomic_DNA"/>
</dbReference>
<feature type="domain" description="C2H2-type" evidence="12">
    <location>
        <begin position="552"/>
        <end position="579"/>
    </location>
</feature>
<feature type="domain" description="C2H2-type" evidence="12">
    <location>
        <begin position="203"/>
        <end position="230"/>
    </location>
</feature>
<dbReference type="SMART" id="SM00355">
    <property type="entry name" value="ZnF_C2H2"/>
    <property type="match status" value="12"/>
</dbReference>
<evidence type="ECO:0000256" key="2">
    <source>
        <dbReference type="ARBA" id="ARBA00022723"/>
    </source>
</evidence>
<dbReference type="InterPro" id="IPR050888">
    <property type="entry name" value="ZnF_C2H2-type_TF"/>
</dbReference>
<keyword evidence="9" id="KW-0539">Nucleus</keyword>
<dbReference type="GO" id="GO:0008270">
    <property type="term" value="F:zinc ion binding"/>
    <property type="evidence" value="ECO:0007669"/>
    <property type="project" value="UniProtKB-KW"/>
</dbReference>
<dbReference type="GO" id="GO:0006355">
    <property type="term" value="P:regulation of DNA-templated transcription"/>
    <property type="evidence" value="ECO:0007669"/>
    <property type="project" value="UniProtKB-ARBA"/>
</dbReference>
<dbReference type="FunFam" id="3.30.160.60:FF:000064">
    <property type="entry name" value="Early growth response protein 3"/>
    <property type="match status" value="1"/>
</dbReference>
<keyword evidence="3" id="KW-0677">Repeat</keyword>
<keyword evidence="6" id="KW-0805">Transcription regulation</keyword>
<keyword evidence="5" id="KW-0862">Zinc</keyword>
<keyword evidence="8" id="KW-0804">Transcription</keyword>
<protein>
    <recommendedName>
        <fullName evidence="12">C2H2-type domain-containing protein</fullName>
    </recommendedName>
</protein>
<dbReference type="Proteomes" id="UP000821866">
    <property type="component" value="Chromosome 4"/>
</dbReference>
<evidence type="ECO:0000256" key="3">
    <source>
        <dbReference type="ARBA" id="ARBA00022737"/>
    </source>
</evidence>
<feature type="domain" description="C2H2-type" evidence="12">
    <location>
        <begin position="406"/>
        <end position="428"/>
    </location>
</feature>
<feature type="domain" description="C2H2-type" evidence="12">
    <location>
        <begin position="350"/>
        <end position="377"/>
    </location>
</feature>
<dbReference type="FunFam" id="3.30.160.60:FF:000145">
    <property type="entry name" value="Zinc finger protein 574"/>
    <property type="match status" value="1"/>
</dbReference>
<evidence type="ECO:0000256" key="11">
    <source>
        <dbReference type="SAM" id="MobiDB-lite"/>
    </source>
</evidence>
<dbReference type="SUPFAM" id="SSF57667">
    <property type="entry name" value="beta-beta-alpha zinc fingers"/>
    <property type="match status" value="7"/>
</dbReference>
<keyword evidence="7" id="KW-0238">DNA-binding</keyword>